<accession>A0A8T0IZM7</accession>
<sequence length="65" mass="7481">MERRNVALPGGECLIAGEAGQFLSPIYLAWPRSWESLTTSYAPKFPPLYTKRDFLVPDKYNWPYA</sequence>
<dbReference type="AlphaFoldDB" id="A0A8T0IZM7"/>
<organism evidence="1 2">
    <name type="scientific">Ceratodon purpureus</name>
    <name type="common">Fire moss</name>
    <name type="synonym">Dicranum purpureum</name>
    <dbReference type="NCBI Taxonomy" id="3225"/>
    <lineage>
        <taxon>Eukaryota</taxon>
        <taxon>Viridiplantae</taxon>
        <taxon>Streptophyta</taxon>
        <taxon>Embryophyta</taxon>
        <taxon>Bryophyta</taxon>
        <taxon>Bryophytina</taxon>
        <taxon>Bryopsida</taxon>
        <taxon>Dicranidae</taxon>
        <taxon>Pseudoditrichales</taxon>
        <taxon>Ditrichaceae</taxon>
        <taxon>Ceratodon</taxon>
    </lineage>
</organism>
<name>A0A8T0IZM7_CERPU</name>
<dbReference type="EMBL" id="CM026422">
    <property type="protein sequence ID" value="KAG0588188.1"/>
    <property type="molecule type" value="Genomic_DNA"/>
</dbReference>
<protein>
    <submittedName>
        <fullName evidence="1">Uncharacterized protein</fullName>
    </submittedName>
</protein>
<evidence type="ECO:0000313" key="2">
    <source>
        <dbReference type="Proteomes" id="UP000822688"/>
    </source>
</evidence>
<proteinExistence type="predicted"/>
<comment type="caution">
    <text evidence="1">The sequence shown here is derived from an EMBL/GenBank/DDBJ whole genome shotgun (WGS) entry which is preliminary data.</text>
</comment>
<gene>
    <name evidence="1" type="ORF">KC19_2G223400</name>
</gene>
<dbReference type="Proteomes" id="UP000822688">
    <property type="component" value="Chromosome 2"/>
</dbReference>
<keyword evidence="2" id="KW-1185">Reference proteome</keyword>
<evidence type="ECO:0000313" key="1">
    <source>
        <dbReference type="EMBL" id="KAG0588188.1"/>
    </source>
</evidence>
<reference evidence="1" key="1">
    <citation type="submission" date="2020-06" db="EMBL/GenBank/DDBJ databases">
        <title>WGS assembly of Ceratodon purpureus strain R40.</title>
        <authorList>
            <person name="Carey S.B."/>
            <person name="Jenkins J."/>
            <person name="Shu S."/>
            <person name="Lovell J.T."/>
            <person name="Sreedasyam A."/>
            <person name="Maumus F."/>
            <person name="Tiley G.P."/>
            <person name="Fernandez-Pozo N."/>
            <person name="Barry K."/>
            <person name="Chen C."/>
            <person name="Wang M."/>
            <person name="Lipzen A."/>
            <person name="Daum C."/>
            <person name="Saski C.A."/>
            <person name="Payton A.C."/>
            <person name="Mcbreen J.C."/>
            <person name="Conrad R.E."/>
            <person name="Kollar L.M."/>
            <person name="Olsson S."/>
            <person name="Huttunen S."/>
            <person name="Landis J.B."/>
            <person name="Wickett N.J."/>
            <person name="Johnson M.G."/>
            <person name="Rensing S.A."/>
            <person name="Grimwood J."/>
            <person name="Schmutz J."/>
            <person name="Mcdaniel S.F."/>
        </authorList>
    </citation>
    <scope>NUCLEOTIDE SEQUENCE</scope>
    <source>
        <strain evidence="1">R40</strain>
    </source>
</reference>